<dbReference type="PANTHER" id="PTHR46791">
    <property type="entry name" value="EXPRESSED PROTEIN"/>
    <property type="match status" value="1"/>
</dbReference>
<dbReference type="InterPro" id="IPR001584">
    <property type="entry name" value="Integrase_cat-core"/>
</dbReference>
<organism evidence="2 3">
    <name type="scientific">Clytia hemisphaerica</name>
    <dbReference type="NCBI Taxonomy" id="252671"/>
    <lineage>
        <taxon>Eukaryota</taxon>
        <taxon>Metazoa</taxon>
        <taxon>Cnidaria</taxon>
        <taxon>Hydrozoa</taxon>
        <taxon>Hydroidolina</taxon>
        <taxon>Leptothecata</taxon>
        <taxon>Obeliida</taxon>
        <taxon>Clytiidae</taxon>
        <taxon>Clytia</taxon>
    </lineage>
</organism>
<dbReference type="PANTHER" id="PTHR46791:SF13">
    <property type="entry name" value="CLR5 DOMAIN-CONTAINING PROTEIN"/>
    <property type="match status" value="1"/>
</dbReference>
<dbReference type="OrthoDB" id="5958017at2759"/>
<evidence type="ECO:0000259" key="1">
    <source>
        <dbReference type="PROSITE" id="PS50994"/>
    </source>
</evidence>
<protein>
    <recommendedName>
        <fullName evidence="1">Integrase catalytic domain-containing protein</fullName>
    </recommendedName>
</protein>
<reference evidence="2" key="1">
    <citation type="submission" date="2021-01" db="UniProtKB">
        <authorList>
            <consortium name="EnsemblMetazoa"/>
        </authorList>
    </citation>
    <scope>IDENTIFICATION</scope>
</reference>
<sequence>MDIEDRNNLVKQYFNRGYSYEEILFTLRELHNYTLSIRQLHRILRDFSLYRKKARLTELRDVISFIRRQLQGSGSLLGYRLMHQRCIQNGLNVTRRNVAIILKELDPEGVERRSRNVLKRRQYWSKGPNYVWHLDGYDKLKPFGFSIHGAIDGFSRRILWLKVAASNKDPAVVSNFYLETVRTLSGVPRKVVGDRGTENVFIAASQRFLRRADNDQSAGERSFKYGRSVTNQRIEAWWSMLRRTCTNWWINFFRSLIDDDIFDTSNIIHCECIKFCFYQMLKRDLDNTMLSWNNHRIRRAMNSDRKVRPAGRPNVLYFTPQLSDASIRDYKFPLDLFDFNVVKDLCCKTIVTDYICSSEFFELAHIIIQEYSLNIPNTAGEGIDLFKTLIDKIGRI</sequence>
<evidence type="ECO:0000313" key="3">
    <source>
        <dbReference type="Proteomes" id="UP000594262"/>
    </source>
</evidence>
<proteinExistence type="predicted"/>
<dbReference type="PROSITE" id="PS50994">
    <property type="entry name" value="INTEGRASE"/>
    <property type="match status" value="1"/>
</dbReference>
<evidence type="ECO:0000313" key="2">
    <source>
        <dbReference type="EnsemblMetazoa" id="CLYHEMP009037.1"/>
    </source>
</evidence>
<dbReference type="InterPro" id="IPR058913">
    <property type="entry name" value="Integrase_dom_put"/>
</dbReference>
<keyword evidence="3" id="KW-1185">Reference proteome</keyword>
<dbReference type="Pfam" id="PF24764">
    <property type="entry name" value="rva_4"/>
    <property type="match status" value="1"/>
</dbReference>
<name>A0A7M5UDC9_9CNID</name>
<dbReference type="GeneID" id="136811543"/>
<dbReference type="Proteomes" id="UP000594262">
    <property type="component" value="Unplaced"/>
</dbReference>
<dbReference type="GO" id="GO:0015074">
    <property type="term" value="P:DNA integration"/>
    <property type="evidence" value="ECO:0007669"/>
    <property type="project" value="InterPro"/>
</dbReference>
<dbReference type="AlphaFoldDB" id="A0A7M5UDC9"/>
<dbReference type="SUPFAM" id="SSF53098">
    <property type="entry name" value="Ribonuclease H-like"/>
    <property type="match status" value="1"/>
</dbReference>
<dbReference type="RefSeq" id="XP_066924268.1">
    <property type="nucleotide sequence ID" value="XM_067068167.1"/>
</dbReference>
<dbReference type="EnsemblMetazoa" id="CLYHEMT009037.1">
    <property type="protein sequence ID" value="CLYHEMP009037.1"/>
    <property type="gene ID" value="CLYHEMG009037"/>
</dbReference>
<dbReference type="InterPro" id="IPR012337">
    <property type="entry name" value="RNaseH-like_sf"/>
</dbReference>
<accession>A0A7M5UDC9</accession>
<feature type="domain" description="Integrase catalytic" evidence="1">
    <location>
        <begin position="124"/>
        <end position="211"/>
    </location>
</feature>